<dbReference type="EMBL" id="CP108084">
    <property type="protein sequence ID" value="WUP52154.1"/>
    <property type="molecule type" value="Genomic_DNA"/>
</dbReference>
<dbReference type="RefSeq" id="WP_328853215.1">
    <property type="nucleotide sequence ID" value="NZ_CP108084.1"/>
</dbReference>
<reference evidence="1" key="1">
    <citation type="submission" date="2022-10" db="EMBL/GenBank/DDBJ databases">
        <title>The complete genomes of actinobacterial strains from the NBC collection.</title>
        <authorList>
            <person name="Joergensen T.S."/>
            <person name="Alvarez Arevalo M."/>
            <person name="Sterndorff E.B."/>
            <person name="Faurdal D."/>
            <person name="Vuksanovic O."/>
            <person name="Mourched A.-S."/>
            <person name="Charusanti P."/>
            <person name="Shaw S."/>
            <person name="Blin K."/>
            <person name="Weber T."/>
        </authorList>
    </citation>
    <scope>NUCLEOTIDE SEQUENCE</scope>
    <source>
        <strain evidence="1">NBC_00256</strain>
    </source>
</reference>
<keyword evidence="2" id="KW-1185">Reference proteome</keyword>
<evidence type="ECO:0000313" key="1">
    <source>
        <dbReference type="EMBL" id="WUP52154.1"/>
    </source>
</evidence>
<sequence>MVNPRQRVGECLAFLVDLRGGVPQARIEELAARPGLAKWL</sequence>
<organism evidence="1 2">
    <name type="scientific">Micromonospora globbae</name>
    <dbReference type="NCBI Taxonomy" id="1894969"/>
    <lineage>
        <taxon>Bacteria</taxon>
        <taxon>Bacillati</taxon>
        <taxon>Actinomycetota</taxon>
        <taxon>Actinomycetes</taxon>
        <taxon>Micromonosporales</taxon>
        <taxon>Micromonosporaceae</taxon>
        <taxon>Micromonospora</taxon>
    </lineage>
</organism>
<protein>
    <submittedName>
        <fullName evidence="1">Uncharacterized protein</fullName>
    </submittedName>
</protein>
<proteinExistence type="predicted"/>
<evidence type="ECO:0000313" key="2">
    <source>
        <dbReference type="Proteomes" id="UP001432190"/>
    </source>
</evidence>
<name>A0ABZ1SEB0_9ACTN</name>
<accession>A0ABZ1SEB0</accession>
<dbReference type="Proteomes" id="UP001432190">
    <property type="component" value="Chromosome"/>
</dbReference>
<gene>
    <name evidence="1" type="ORF">OG994_11815</name>
</gene>